<comment type="similarity">
    <text evidence="1">Belongs to the transposase 11 family.</text>
</comment>
<dbReference type="Gene3D" id="3.90.350.10">
    <property type="entry name" value="Transposase Inhibitor Protein From Tn5, Chain A, domain 1"/>
    <property type="match status" value="1"/>
</dbReference>
<sequence length="387" mass="46115">MNPNVFIYLIHIFSKIYYSSQLPKDYRGYYLIAEDGTYVEIPYNVYNAYDFQFCLGKHVHDIFDVKKIQSKAGGLYDVMNGLFVDFSMKPAPYSETPLAFEHLYRTQKIFEGKKVIYLADRYYGSAEIISHLEYLNYNYIIRGKKYFYKKQVALMKSDDEWINVEIDKKWLKRFRFSNEAIQIREEKPVIRIRVIKKIFKYINQKGEECKEELIYFTNLDSQQFSTEEILQLYSMRWDIEVSYKTLKTTLELERFISEDGDAARNCVYGKVLFHNIAGIIRKELNKKISRDTTDGKQYVTNITQLQEMVYETNFLYSIINGKKTQIKQKIENIVKMINKIKVPVRPNRHYKRWGRVIVNPPSYRFRLDGRNNPKVKSFKHVLITVAP</sequence>
<accession>A0A829ZB12</accession>
<dbReference type="GO" id="GO:0003677">
    <property type="term" value="F:DNA binding"/>
    <property type="evidence" value="ECO:0007669"/>
    <property type="project" value="UniProtKB-KW"/>
</dbReference>
<keyword evidence="4" id="KW-0233">DNA recombination</keyword>
<proteinExistence type="inferred from homology"/>
<dbReference type="InterPro" id="IPR047952">
    <property type="entry name" value="Transpos_IS4"/>
</dbReference>
<evidence type="ECO:0000256" key="3">
    <source>
        <dbReference type="ARBA" id="ARBA00023125"/>
    </source>
</evidence>
<dbReference type="InterPro" id="IPR002559">
    <property type="entry name" value="Transposase_11"/>
</dbReference>
<organism evidence="6 7">
    <name type="scientific">Thomasclavelia cocleata</name>
    <dbReference type="NCBI Taxonomy" id="69824"/>
    <lineage>
        <taxon>Bacteria</taxon>
        <taxon>Bacillati</taxon>
        <taxon>Bacillota</taxon>
        <taxon>Erysipelotrichia</taxon>
        <taxon>Erysipelotrichales</taxon>
        <taxon>Coprobacillaceae</taxon>
        <taxon>Thomasclavelia</taxon>
    </lineage>
</organism>
<dbReference type="Proteomes" id="UP000490821">
    <property type="component" value="Unassembled WGS sequence"/>
</dbReference>
<dbReference type="Pfam" id="PF01609">
    <property type="entry name" value="DDE_Tnp_1"/>
    <property type="match status" value="1"/>
</dbReference>
<dbReference type="PANTHER" id="PTHR33258">
    <property type="entry name" value="TRANSPOSASE INSL FOR INSERTION SEQUENCE ELEMENT IS186A-RELATED"/>
    <property type="match status" value="1"/>
</dbReference>
<comment type="caution">
    <text evidence="6">The sequence shown here is derived from an EMBL/GenBank/DDBJ whole genome shotgun (WGS) entry which is preliminary data.</text>
</comment>
<evidence type="ECO:0000256" key="4">
    <source>
        <dbReference type="ARBA" id="ARBA00023172"/>
    </source>
</evidence>
<keyword evidence="3" id="KW-0238">DNA-binding</keyword>
<dbReference type="PANTHER" id="PTHR33258:SF1">
    <property type="entry name" value="TRANSPOSASE INSL FOR INSERTION SEQUENCE ELEMENT IS186A-RELATED"/>
    <property type="match status" value="1"/>
</dbReference>
<dbReference type="SUPFAM" id="SSF53098">
    <property type="entry name" value="Ribonuclease H-like"/>
    <property type="match status" value="1"/>
</dbReference>
<dbReference type="EMBL" id="BLMI01000066">
    <property type="protein sequence ID" value="GFI40598.1"/>
    <property type="molecule type" value="Genomic_DNA"/>
</dbReference>
<evidence type="ECO:0000313" key="6">
    <source>
        <dbReference type="EMBL" id="GFI40598.1"/>
    </source>
</evidence>
<evidence type="ECO:0000256" key="1">
    <source>
        <dbReference type="ARBA" id="ARBA00010075"/>
    </source>
</evidence>
<dbReference type="GO" id="GO:0004803">
    <property type="term" value="F:transposase activity"/>
    <property type="evidence" value="ECO:0007669"/>
    <property type="project" value="InterPro"/>
</dbReference>
<name>A0A829ZB12_9FIRM</name>
<gene>
    <name evidence="6" type="ORF">IMSAGC017_00633</name>
</gene>
<dbReference type="NCBIfam" id="NF033592">
    <property type="entry name" value="transpos_IS4_1"/>
    <property type="match status" value="1"/>
</dbReference>
<dbReference type="AlphaFoldDB" id="A0A829ZB12"/>
<keyword evidence="2" id="KW-0815">Transposition</keyword>
<evidence type="ECO:0000256" key="2">
    <source>
        <dbReference type="ARBA" id="ARBA00022578"/>
    </source>
</evidence>
<evidence type="ECO:0000259" key="5">
    <source>
        <dbReference type="Pfam" id="PF01609"/>
    </source>
</evidence>
<evidence type="ECO:0000313" key="7">
    <source>
        <dbReference type="Proteomes" id="UP000490821"/>
    </source>
</evidence>
<feature type="domain" description="Transposase IS4-like" evidence="5">
    <location>
        <begin position="71"/>
        <end position="275"/>
    </location>
</feature>
<dbReference type="InterPro" id="IPR012337">
    <property type="entry name" value="RNaseH-like_sf"/>
</dbReference>
<protein>
    <recommendedName>
        <fullName evidence="5">Transposase IS4-like domain-containing protein</fullName>
    </recommendedName>
</protein>
<reference evidence="6 7" key="1">
    <citation type="journal article" date="2020" name="Microbiome">
        <title>Single-cell genomics of uncultured bacteria reveals dietary fiber responders in the mouse gut microbiota.</title>
        <authorList>
            <person name="Chijiiwa R."/>
            <person name="Hosokawa M."/>
            <person name="Kogawa M."/>
            <person name="Nishikawa Y."/>
            <person name="Ide K."/>
            <person name="Sakanashi C."/>
            <person name="Takahashi K."/>
            <person name="Takeyama H."/>
        </authorList>
    </citation>
    <scope>NUCLEOTIDE SEQUENCE [LARGE SCALE GENOMIC DNA]</scope>
    <source>
        <strain evidence="6">IMSAGC_017</strain>
    </source>
</reference>
<dbReference type="GO" id="GO:0006313">
    <property type="term" value="P:DNA transposition"/>
    <property type="evidence" value="ECO:0007669"/>
    <property type="project" value="InterPro"/>
</dbReference>